<keyword evidence="4" id="KW-1185">Reference proteome</keyword>
<dbReference type="InterPro" id="IPR036873">
    <property type="entry name" value="Rhodanese-like_dom_sf"/>
</dbReference>
<gene>
    <name evidence="3" type="ORF">FM038_020500</name>
</gene>
<sequence length="349" mass="38869">MSIYFNQIRTQRGCQSYLIGCHDTGSAILIDPETSQIEHYLGLLNHDGLSLQYILDTHTHADHFSASKQLANMLKVPIIMHSASSAPFVNMHVDDGEMIKVGKLQLTIMHTPGHTADSISIIMKDRVFTGDTLLIGGTGRTDLPTGDPEQLYTSLFSGLLKLDPELKVYPAHIYSQRLHSSIGEELANNPRLQKRNKAEFITLMRAVELNTPEHLTESLRTNLTGAKSVECLLDEASNDITFIQAKQLYIHTQTDSNEFMIIDVREQEAFSQGHIKDAVNIPRGQLEFKVNELLPDPTKRIAVYCESGSLSTLATATLRRLGYSHAIALEQGVNAWIQLGYPLMKSSNK</sequence>
<dbReference type="SMART" id="SM00450">
    <property type="entry name" value="RHOD"/>
    <property type="match status" value="1"/>
</dbReference>
<evidence type="ECO:0000259" key="2">
    <source>
        <dbReference type="PROSITE" id="PS50206"/>
    </source>
</evidence>
<dbReference type="InterPro" id="IPR036866">
    <property type="entry name" value="RibonucZ/Hydroxyglut_hydro"/>
</dbReference>
<keyword evidence="1" id="KW-0479">Metal-binding</keyword>
<organism evidence="3 4">
    <name type="scientific">Shewanella eurypsychrophilus</name>
    <dbReference type="NCBI Taxonomy" id="2593656"/>
    <lineage>
        <taxon>Bacteria</taxon>
        <taxon>Pseudomonadati</taxon>
        <taxon>Pseudomonadota</taxon>
        <taxon>Gammaproteobacteria</taxon>
        <taxon>Alteromonadales</taxon>
        <taxon>Shewanellaceae</taxon>
        <taxon>Shewanella</taxon>
    </lineage>
</organism>
<dbReference type="SMART" id="SM00849">
    <property type="entry name" value="Lactamase_B"/>
    <property type="match status" value="1"/>
</dbReference>
<dbReference type="Gene3D" id="3.60.15.10">
    <property type="entry name" value="Ribonuclease Z/Hydroxyacylglutathione hydrolase-like"/>
    <property type="match status" value="1"/>
</dbReference>
<dbReference type="Gene3D" id="3.40.250.10">
    <property type="entry name" value="Rhodanese-like domain"/>
    <property type="match status" value="1"/>
</dbReference>
<dbReference type="SUPFAM" id="SSF52821">
    <property type="entry name" value="Rhodanese/Cell cycle control phosphatase"/>
    <property type="match status" value="1"/>
</dbReference>
<dbReference type="InterPro" id="IPR001279">
    <property type="entry name" value="Metallo-B-lactamas"/>
</dbReference>
<name>A0ABX6VD39_9GAMM</name>
<dbReference type="PANTHER" id="PTHR43084:SF1">
    <property type="entry name" value="PERSULFIDE DIOXYGENASE ETHE1, MITOCHONDRIAL"/>
    <property type="match status" value="1"/>
</dbReference>
<evidence type="ECO:0000313" key="3">
    <source>
        <dbReference type="EMBL" id="QPG60577.1"/>
    </source>
</evidence>
<dbReference type="EMBL" id="CP045503">
    <property type="protein sequence ID" value="QPG60577.1"/>
    <property type="molecule type" value="Genomic_DNA"/>
</dbReference>
<evidence type="ECO:0000256" key="1">
    <source>
        <dbReference type="ARBA" id="ARBA00022723"/>
    </source>
</evidence>
<dbReference type="InterPro" id="IPR001763">
    <property type="entry name" value="Rhodanese-like_dom"/>
</dbReference>
<dbReference type="CDD" id="cd07724">
    <property type="entry name" value="POD-like_MBL-fold"/>
    <property type="match status" value="1"/>
</dbReference>
<protein>
    <submittedName>
        <fullName evidence="3">MBL fold metallo-hydrolase</fullName>
    </submittedName>
</protein>
<dbReference type="Proteomes" id="UP000316416">
    <property type="component" value="Chromosome"/>
</dbReference>
<dbReference type="CDD" id="cd00158">
    <property type="entry name" value="RHOD"/>
    <property type="match status" value="1"/>
</dbReference>
<dbReference type="Pfam" id="PF00581">
    <property type="entry name" value="Rhodanese"/>
    <property type="match status" value="1"/>
</dbReference>
<dbReference type="InterPro" id="IPR051682">
    <property type="entry name" value="Mito_Persulfide_Diox"/>
</dbReference>
<dbReference type="PROSITE" id="PS50206">
    <property type="entry name" value="RHODANESE_3"/>
    <property type="match status" value="1"/>
</dbReference>
<dbReference type="SUPFAM" id="SSF56281">
    <property type="entry name" value="Metallo-hydrolase/oxidoreductase"/>
    <property type="match status" value="1"/>
</dbReference>
<proteinExistence type="predicted"/>
<dbReference type="InterPro" id="IPR044528">
    <property type="entry name" value="POD-like_MBL-fold"/>
</dbReference>
<evidence type="ECO:0000313" key="4">
    <source>
        <dbReference type="Proteomes" id="UP000316416"/>
    </source>
</evidence>
<reference evidence="3" key="1">
    <citation type="submission" date="2021-07" db="EMBL/GenBank/DDBJ databases">
        <title>Shewanella sp. YLB-07 whole genome sequence.</title>
        <authorList>
            <person name="Yu L."/>
        </authorList>
    </citation>
    <scope>NUCLEOTIDE SEQUENCE</scope>
    <source>
        <strain evidence="3">YLB-08</strain>
    </source>
</reference>
<accession>A0ABX6VD39</accession>
<dbReference type="Pfam" id="PF00753">
    <property type="entry name" value="Lactamase_B"/>
    <property type="match status" value="1"/>
</dbReference>
<feature type="domain" description="Rhodanese" evidence="2">
    <location>
        <begin position="255"/>
        <end position="345"/>
    </location>
</feature>
<dbReference type="PANTHER" id="PTHR43084">
    <property type="entry name" value="PERSULFIDE DIOXYGENASE ETHE1"/>
    <property type="match status" value="1"/>
</dbReference>